<evidence type="ECO:0000313" key="2">
    <source>
        <dbReference type="EMBL" id="MBO8200238.1"/>
    </source>
</evidence>
<feature type="compositionally biased region" description="Polar residues" evidence="1">
    <location>
        <begin position="49"/>
        <end position="63"/>
    </location>
</feature>
<dbReference type="GeneID" id="96260570"/>
<sequence>MRPAPGDSFSVRIGGDASGPVVAGHDNHVEVHRPADGGTPSPDSADGGPTQTNTADGNSTMYTVMNGELHVHHDNASGEPPEG</sequence>
<gene>
    <name evidence="2" type="ORF">JW613_18310</name>
</gene>
<evidence type="ECO:0000313" key="3">
    <source>
        <dbReference type="Proteomes" id="UP000721954"/>
    </source>
</evidence>
<feature type="region of interest" description="Disordered" evidence="1">
    <location>
        <begin position="1"/>
        <end position="83"/>
    </location>
</feature>
<reference evidence="2 3" key="1">
    <citation type="submission" date="2021-02" db="EMBL/GenBank/DDBJ databases">
        <title>Streptomyces spirodelae sp. nov., isolated from duckweed.</title>
        <authorList>
            <person name="Saimee Y."/>
            <person name="Duangmal K."/>
        </authorList>
    </citation>
    <scope>NUCLEOTIDE SEQUENCE [LARGE SCALE GENOMIC DNA]</scope>
    <source>
        <strain evidence="2 3">DSM 42105</strain>
    </source>
</reference>
<dbReference type="RefSeq" id="WP_099885033.1">
    <property type="nucleotide sequence ID" value="NZ_JAFFZM010000010.1"/>
</dbReference>
<dbReference type="Proteomes" id="UP000721954">
    <property type="component" value="Unassembled WGS sequence"/>
</dbReference>
<dbReference type="EMBL" id="JAFFZM010000010">
    <property type="protein sequence ID" value="MBO8200238.1"/>
    <property type="molecule type" value="Genomic_DNA"/>
</dbReference>
<accession>A0ABS3XXV1</accession>
<proteinExistence type="predicted"/>
<organism evidence="2 3">
    <name type="scientific">Streptomyces smyrnaeus</name>
    <dbReference type="NCBI Taxonomy" id="1387713"/>
    <lineage>
        <taxon>Bacteria</taxon>
        <taxon>Bacillati</taxon>
        <taxon>Actinomycetota</taxon>
        <taxon>Actinomycetes</taxon>
        <taxon>Kitasatosporales</taxon>
        <taxon>Streptomycetaceae</taxon>
        <taxon>Streptomyces</taxon>
    </lineage>
</organism>
<feature type="compositionally biased region" description="Basic and acidic residues" evidence="1">
    <location>
        <begin position="25"/>
        <end position="35"/>
    </location>
</feature>
<evidence type="ECO:0000256" key="1">
    <source>
        <dbReference type="SAM" id="MobiDB-lite"/>
    </source>
</evidence>
<keyword evidence="3" id="KW-1185">Reference proteome</keyword>
<name>A0ABS3XXV1_9ACTN</name>
<comment type="caution">
    <text evidence="2">The sequence shown here is derived from an EMBL/GenBank/DDBJ whole genome shotgun (WGS) entry which is preliminary data.</text>
</comment>
<protein>
    <submittedName>
        <fullName evidence="2">Uncharacterized protein</fullName>
    </submittedName>
</protein>